<organism evidence="2 3">
    <name type="scientific">Paramecium pentaurelia</name>
    <dbReference type="NCBI Taxonomy" id="43138"/>
    <lineage>
        <taxon>Eukaryota</taxon>
        <taxon>Sar</taxon>
        <taxon>Alveolata</taxon>
        <taxon>Ciliophora</taxon>
        <taxon>Intramacronucleata</taxon>
        <taxon>Oligohymenophorea</taxon>
        <taxon>Peniculida</taxon>
        <taxon>Parameciidae</taxon>
        <taxon>Paramecium</taxon>
    </lineage>
</organism>
<feature type="coiled-coil region" evidence="1">
    <location>
        <begin position="567"/>
        <end position="599"/>
    </location>
</feature>
<dbReference type="OrthoDB" id="3156807at2759"/>
<dbReference type="InterPro" id="IPR039904">
    <property type="entry name" value="TRANK1"/>
</dbReference>
<evidence type="ECO:0000313" key="2">
    <source>
        <dbReference type="EMBL" id="CAD8133948.1"/>
    </source>
</evidence>
<protein>
    <recommendedName>
        <fullName evidence="4">UvrD-like helicase ATP-binding domain-containing protein</fullName>
    </recommendedName>
</protein>
<comment type="caution">
    <text evidence="2">The sequence shown here is derived from an EMBL/GenBank/DDBJ whole genome shotgun (WGS) entry which is preliminary data.</text>
</comment>
<evidence type="ECO:0008006" key="4">
    <source>
        <dbReference type="Google" id="ProtNLM"/>
    </source>
</evidence>
<keyword evidence="3" id="KW-1185">Reference proteome</keyword>
<dbReference type="Proteomes" id="UP000689195">
    <property type="component" value="Unassembled WGS sequence"/>
</dbReference>
<evidence type="ECO:0000313" key="3">
    <source>
        <dbReference type="Proteomes" id="UP000689195"/>
    </source>
</evidence>
<feature type="coiled-coil region" evidence="1">
    <location>
        <begin position="1094"/>
        <end position="1124"/>
    </location>
</feature>
<keyword evidence="1" id="KW-0175">Coiled coil</keyword>
<evidence type="ECO:0000256" key="1">
    <source>
        <dbReference type="SAM" id="Coils"/>
    </source>
</evidence>
<sequence>MNKVQNNQNRQANSIKQIVKANQRTIQEELNQILEQNRQILQNTSSNEFLKLWFELNAEERSKFILSGYHDLSNFVQQEQKSNLKNFNQILKAVNFFDGVPWHYKITNKFTQNVCSISQHYIKVLAYLKTILQGYFSISNQVMITNVIDIEHLSIFQAYFQTQTEEGFTFFWEVAIDKVPKLICQNKSNIKQIIGFHFYHTITFIDIKFMKILDKDVKLIIQNYHNEIKCSYNRKGIDYQTIQEIQEQYEKEIYKQQLFIKSTHNNNSYWELNYNLKNNDIVKWLSHNFLPIFLNKQEQATYQFDVSSQKWINKIDDYIQQSEENMLFNKDLIQRLADFTSSSSKLVDFLLKIPNFSIKLTDQQQQIIGLEGKIIFTGRSGTGKTTCLILRLLAMKHIFKLRLEMHKRKNPSIQIDSIQFCCLFISNNNILSNQAKNYYKKLNDQVQEELNKNKLKRNYQNSQNIFQTQEVQKNNYRQNLLTQGSLNEIIQQDYPLFLTIQQFIFMIDQCLNKPFFSQNQSQENCSHNYFIASKNIQDMSFQISNQNQKSNLFMKQEIDQESEINFIDLIQQQLNERNNEENKFEKQNLKDELQKQVNDQEIDFPFFLRNFWIKKFSNVDLNPHFVWTYIYSHIKGGSNAHEYPGHYIPKSIFLNMINNNHKEFNILYDIFIQYEKWRIDQGYHDLLDVVNHILIQLKQDQLCIPQIHYLFIDEIQDLPEAIILLFEKIALLGTIYSGDTAQNISQGVGFRFLTIQELSSNNDKVNENHYHQSDQILKTLDQNFRSNSKILNLANSVVSLIQIYFPKTIDILKKESSNFIGNKPIIINGNLDLLFYLFEGLDNSIINQEIQKLPIQLGFSSVIIVKNQESKKNVPKLLQHILILSINEVKGLEFENVILYNFFSDSNIRESEWKQLQTCEVIDEEMNKQSFLNSFTKEQTIDYYTTYFTGYDDKDGNVLIKRMISYIKYYDEFSYSKSGLCNELKQLYIAITRSRSSLYIFDEKPQARRWIEQIWKNLHLIEIFDQSLFDHQRFQNNIQIKSKIQWNKQGKIMFQKQLYEQAEKCFEFSEDYSYLKKAKGFKLATEGCQLILSFQQASKKYQKLKDKNEKISNLKQQYQAKFIEAAQLFQDTLNLRQAAQCFYFCEQYDQASQIYASLELFQEAGEAAYKSEKYIEAAKYFLKCQDIQNTINSYEKAKEFEQILQILHQQKDKINDFIRKSFLQKYFPFFLKKLTIEIENKQLKNYQQNPEEVLAKKFIMSKIDIDDDRNLNDYSSSKKLNNQSESFSFESIKQFKEQKESIPDFESFYIQQNNLSNFEEDSFIQYELDQYYEYLEEEGFLNINLIEYSIITSQRESILKSDIQCINSNQKSTKIKDSVLKKLFKYIAMFSNEFSIPLLTNFNYQAEQQSNFNKIHIEQLDNPDDQLIDLNSIDQSLIFYVLDVLNQFKNYKLCILICNRYNLYNHLIKYLSKIFISLSPLLQQSFGFNSFNKYNLEFSELLIKKGKVASITFHQIFNMIDSKYLTLKFNQNDLIPTKYLGTDFYTLLILLGYWNKIIYQLDYQHSLSVCSLFMNFKSWKCIFWINVIYSLNNSLQSNNIIDPQQLNQVLIKLQQAKQNLNICLQNKNIQLEDFNFDQPLMKLDIQYAIIYLEQYYEQQIMQLIANYKIPQWLYFRKSTVNYIEKIEINNIQTHHIIFNLSEEFFRSVLTETKLNNQIINQLIQNLEFKNAIVDDLQLFQSVYLILFYCQQILHNKPYQLINRIQDMSCKQYNKLIECLNSIIRIFNTNQDNFQKHRSILIRSILSYFKVRQPDNNNLLHPFINQLIIHKQSIILDEIVKQQDSQDNLFIVDIDLNFVLVPRVLIIQSITKKLYQEIQDLNDLRKMCLDDFNPKHYNSFQDNFEIICDHYNFGIHTQYYKSISQQNKQIQQQRLNLVSDGIQKHQKLLFTKSTIYKNQGLLKLLLKNPYLQCNSEYLSFFINQESLYKLKQQYQNSLDFHSQMIKSIILLNYSNCNEFTYLFINNKILQGYGNQYDKYLDFLKFILYKKWNMIDQATLVFFNYISAAKNEITEEELIYNLIFLFLHNIVGLSLNFKERCLIYISRSYTIYFNHINERKGNTYYSQINIHPIQNQDNLQKIIEQLINISKINPTLNQKKIQQLIYILLINLDEISQEIKQLIYDRFLQIKEKSNEKGLYDQIIILMNKPLQMRVQILQKNENTSLYLKNEELFCIEFEKQIDKNLLQQDSQQWIQLNKKYELLMKQSKSILKAYRVYKQQNMTFNTIPKFSFGEYHFTSNFKVSQFINIINICISIRSKLVQIFYQSKNQEVNVIYKNINQLKQLQEIENEFYNSYLCFESKNISKIEFMQQFSYQMEKCQQIIKEYSLNVCLNEDLIDNKFKIQDTFKKQQKQQSNSKL</sequence>
<dbReference type="PANTHER" id="PTHR21529">
    <property type="entry name" value="MAMMARY TURMOR VIRUS RECEPTOR HOMOLOG 1, 2 MTVR1, 2"/>
    <property type="match status" value="1"/>
</dbReference>
<proteinExistence type="predicted"/>
<dbReference type="PANTHER" id="PTHR21529:SF4">
    <property type="entry name" value="TPR AND ANKYRIN REPEAT-CONTAINING PROTEIN 1"/>
    <property type="match status" value="1"/>
</dbReference>
<dbReference type="EMBL" id="CAJJDO010000003">
    <property type="protein sequence ID" value="CAD8133948.1"/>
    <property type="molecule type" value="Genomic_DNA"/>
</dbReference>
<gene>
    <name evidence="2" type="ORF">PPENT_87.1.T0030056</name>
</gene>
<name>A0A8S1S100_9CILI</name>
<accession>A0A8S1S100</accession>
<reference evidence="2" key="1">
    <citation type="submission" date="2021-01" db="EMBL/GenBank/DDBJ databases">
        <authorList>
            <consortium name="Genoscope - CEA"/>
            <person name="William W."/>
        </authorList>
    </citation>
    <scope>NUCLEOTIDE SEQUENCE</scope>
</reference>